<feature type="domain" description="Core-binding (CB)" evidence="8">
    <location>
        <begin position="6"/>
        <end position="96"/>
    </location>
</feature>
<dbReference type="STRING" id="670154.SAMN04488002_2254"/>
<dbReference type="AlphaFoldDB" id="A0A1I6H0H3"/>
<keyword evidence="10" id="KW-1185">Reference proteome</keyword>
<dbReference type="EMBL" id="FOYO01000001">
    <property type="protein sequence ID" value="SFR47912.1"/>
    <property type="molecule type" value="Genomic_DNA"/>
</dbReference>
<dbReference type="InterPro" id="IPR002104">
    <property type="entry name" value="Integrase_catalytic"/>
</dbReference>
<organism evidence="9 10">
    <name type="scientific">Litoreibacter janthinus</name>
    <dbReference type="NCBI Taxonomy" id="670154"/>
    <lineage>
        <taxon>Bacteria</taxon>
        <taxon>Pseudomonadati</taxon>
        <taxon>Pseudomonadota</taxon>
        <taxon>Alphaproteobacteria</taxon>
        <taxon>Rhodobacterales</taxon>
        <taxon>Roseobacteraceae</taxon>
        <taxon>Litoreibacter</taxon>
    </lineage>
</organism>
<feature type="region of interest" description="Disordered" evidence="6">
    <location>
        <begin position="104"/>
        <end position="130"/>
    </location>
</feature>
<dbReference type="InterPro" id="IPR044068">
    <property type="entry name" value="CB"/>
</dbReference>
<keyword evidence="3 5" id="KW-0238">DNA-binding</keyword>
<evidence type="ECO:0000313" key="10">
    <source>
        <dbReference type="Proteomes" id="UP000199658"/>
    </source>
</evidence>
<dbReference type="Gene3D" id="1.10.150.130">
    <property type="match status" value="1"/>
</dbReference>
<evidence type="ECO:0000256" key="5">
    <source>
        <dbReference type="PROSITE-ProRule" id="PRU01248"/>
    </source>
</evidence>
<dbReference type="InterPro" id="IPR013762">
    <property type="entry name" value="Integrase-like_cat_sf"/>
</dbReference>
<evidence type="ECO:0000256" key="1">
    <source>
        <dbReference type="ARBA" id="ARBA00008857"/>
    </source>
</evidence>
<dbReference type="GO" id="GO:0003677">
    <property type="term" value="F:DNA binding"/>
    <property type="evidence" value="ECO:0007669"/>
    <property type="project" value="UniProtKB-UniRule"/>
</dbReference>
<evidence type="ECO:0000256" key="4">
    <source>
        <dbReference type="ARBA" id="ARBA00023172"/>
    </source>
</evidence>
<reference evidence="10" key="1">
    <citation type="submission" date="2016-10" db="EMBL/GenBank/DDBJ databases">
        <authorList>
            <person name="Varghese N."/>
            <person name="Submissions S."/>
        </authorList>
    </citation>
    <scope>NUCLEOTIDE SEQUENCE [LARGE SCALE GENOMIC DNA]</scope>
    <source>
        <strain evidence="10">DSM 26921</strain>
    </source>
</reference>
<keyword evidence="2" id="KW-0229">DNA integration</keyword>
<evidence type="ECO:0000259" key="8">
    <source>
        <dbReference type="PROSITE" id="PS51900"/>
    </source>
</evidence>
<dbReference type="PROSITE" id="PS51900">
    <property type="entry name" value="CB"/>
    <property type="match status" value="1"/>
</dbReference>
<gene>
    <name evidence="9" type="ORF">SAMN04488002_2254</name>
</gene>
<dbReference type="InterPro" id="IPR050090">
    <property type="entry name" value="Tyrosine_recombinase_XerCD"/>
</dbReference>
<dbReference type="SUPFAM" id="SSF56349">
    <property type="entry name" value="DNA breaking-rejoining enzymes"/>
    <property type="match status" value="1"/>
</dbReference>
<comment type="similarity">
    <text evidence="1">Belongs to the 'phage' integrase family.</text>
</comment>
<dbReference type="GO" id="GO:0006310">
    <property type="term" value="P:DNA recombination"/>
    <property type="evidence" value="ECO:0007669"/>
    <property type="project" value="UniProtKB-KW"/>
</dbReference>
<evidence type="ECO:0000256" key="2">
    <source>
        <dbReference type="ARBA" id="ARBA00022908"/>
    </source>
</evidence>
<sequence>MSKRAPDNLRITRKYLVRLQDARGLSEASVDKAAAAISAYTSFLEGKDLRAFHPERARAFKRRLASQQNQHTGGKLSRSSINGTLREVKAFFLWLSDQPGYKSKITSSDTDYLSPDRKSENARRSSCWKPHPSPAQVRVLLHQMPTDTVLRRRDRALIAFLFLTGSREGAAITLRLAHVDLANACVHFDGKSVDTKFGKTFTTAFFPFGHDVERIVREWIAELKDDHLFSASDPLFPKTKVCQGPSRRFAATGICRVPWSSPSSAAKIFKAAFDDAGLPSFSPHRVRDTLAELASEHCRTPEDYKAWSQNMGHDDVLTTFRSYGSVATGRQIDLMAKFRKRGPLDDGDSDLDLIDDD</sequence>
<evidence type="ECO:0000256" key="6">
    <source>
        <dbReference type="SAM" id="MobiDB-lite"/>
    </source>
</evidence>
<dbReference type="PANTHER" id="PTHR30349:SF41">
    <property type="entry name" value="INTEGRASE_RECOMBINASE PROTEIN MJ0367-RELATED"/>
    <property type="match status" value="1"/>
</dbReference>
<proteinExistence type="inferred from homology"/>
<protein>
    <submittedName>
        <fullName evidence="9">Site-specific recombinase XerD</fullName>
    </submittedName>
</protein>
<dbReference type="Gene3D" id="1.10.443.10">
    <property type="entry name" value="Intergrase catalytic core"/>
    <property type="match status" value="1"/>
</dbReference>
<dbReference type="InterPro" id="IPR010998">
    <property type="entry name" value="Integrase_recombinase_N"/>
</dbReference>
<dbReference type="RefSeq" id="WP_090216750.1">
    <property type="nucleotide sequence ID" value="NZ_FOYO01000001.1"/>
</dbReference>
<name>A0A1I6H0H3_9RHOB</name>
<dbReference type="PANTHER" id="PTHR30349">
    <property type="entry name" value="PHAGE INTEGRASE-RELATED"/>
    <property type="match status" value="1"/>
</dbReference>
<dbReference type="Pfam" id="PF00589">
    <property type="entry name" value="Phage_integrase"/>
    <property type="match status" value="1"/>
</dbReference>
<feature type="domain" description="Tyr recombinase" evidence="7">
    <location>
        <begin position="126"/>
        <end position="336"/>
    </location>
</feature>
<dbReference type="GO" id="GO:0015074">
    <property type="term" value="P:DNA integration"/>
    <property type="evidence" value="ECO:0007669"/>
    <property type="project" value="UniProtKB-KW"/>
</dbReference>
<dbReference type="InterPro" id="IPR011010">
    <property type="entry name" value="DNA_brk_join_enz"/>
</dbReference>
<evidence type="ECO:0000256" key="3">
    <source>
        <dbReference type="ARBA" id="ARBA00023125"/>
    </source>
</evidence>
<dbReference type="PROSITE" id="PS51898">
    <property type="entry name" value="TYR_RECOMBINASE"/>
    <property type="match status" value="1"/>
</dbReference>
<dbReference type="Proteomes" id="UP000199658">
    <property type="component" value="Unassembled WGS sequence"/>
</dbReference>
<evidence type="ECO:0000313" key="9">
    <source>
        <dbReference type="EMBL" id="SFR47912.1"/>
    </source>
</evidence>
<evidence type="ECO:0000259" key="7">
    <source>
        <dbReference type="PROSITE" id="PS51898"/>
    </source>
</evidence>
<dbReference type="OrthoDB" id="7354488at2"/>
<feature type="compositionally biased region" description="Basic and acidic residues" evidence="6">
    <location>
        <begin position="114"/>
        <end position="123"/>
    </location>
</feature>
<accession>A0A1I6H0H3</accession>
<keyword evidence="4" id="KW-0233">DNA recombination</keyword>
<dbReference type="CDD" id="cd00397">
    <property type="entry name" value="DNA_BRE_C"/>
    <property type="match status" value="1"/>
</dbReference>